<dbReference type="GO" id="GO:0030154">
    <property type="term" value="P:cell differentiation"/>
    <property type="evidence" value="ECO:0007669"/>
    <property type="project" value="UniProtKB-KW"/>
</dbReference>
<dbReference type="FunFam" id="3.30.200.20:FF:000023">
    <property type="entry name" value="Receptor protein serine/threonine kinase"/>
    <property type="match status" value="1"/>
</dbReference>
<protein>
    <recommendedName>
        <fullName evidence="33">TGF-beta receptor type-1</fullName>
        <ecNumber evidence="8">2.7.11.30</ecNumber>
    </recommendedName>
    <alternativeName>
        <fullName evidence="34">Transforming growth factor-beta receptor type I</fullName>
    </alternativeName>
</protein>
<dbReference type="InterPro" id="IPR045860">
    <property type="entry name" value="Snake_toxin-like_sf"/>
</dbReference>
<evidence type="ECO:0000256" key="1">
    <source>
        <dbReference type="ARBA" id="ARBA00001936"/>
    </source>
</evidence>
<keyword evidence="30" id="KW-0675">Receptor</keyword>
<dbReference type="InterPro" id="IPR001245">
    <property type="entry name" value="Ser-Thr/Tyr_kinase_cat_dom"/>
</dbReference>
<evidence type="ECO:0000256" key="12">
    <source>
        <dbReference type="ARBA" id="ARBA00022527"/>
    </source>
</evidence>
<evidence type="ECO:0000256" key="11">
    <source>
        <dbReference type="ARBA" id="ARBA00022499"/>
    </source>
</evidence>
<keyword evidence="18" id="KW-0479">Metal-binding</keyword>
<evidence type="ECO:0000256" key="35">
    <source>
        <dbReference type="PROSITE-ProRule" id="PRU10141"/>
    </source>
</evidence>
<evidence type="ECO:0000256" key="17">
    <source>
        <dbReference type="ARBA" id="ARBA00022703"/>
    </source>
</evidence>
<sequence>SSPEKPASAEEVSSENLSAATGAATNIWFFFFNTALQCYCHLCTKDNFTCVTDGLCFTSVTRIADRVIHNSMCIAEIDLIPRDRPFVCAPSSRDGVTTLPHCCDKDHCNKIELPIPTPGRPASSLGPVELAAVIAGPVCFVCISLMLILYLCHNRTVIHHRVPSEEDPSLDRPFISEGTTLKDLIYDMTTSGSGSGLPLLVQRTIARTIVLQESIGKGRFGEVWRGKWRGEEVAVKIFSSREERSWFREAEIYQTVMLRHENILGFIAADNKERDLGVLVDGMLNLSQQHALTAKRANCILGCIRPDAARWLRGEIVTLCSKLMSPHHNVRRT</sequence>
<evidence type="ECO:0000256" key="34">
    <source>
        <dbReference type="ARBA" id="ARBA00043075"/>
    </source>
</evidence>
<proteinExistence type="inferred from homology"/>
<reference evidence="39" key="2">
    <citation type="submission" date="2025-09" db="UniProtKB">
        <authorList>
            <consortium name="Ensembl"/>
        </authorList>
    </citation>
    <scope>IDENTIFICATION</scope>
</reference>
<keyword evidence="9" id="KW-0796">Tight junction</keyword>
<keyword evidence="13" id="KW-0597">Phosphoprotein</keyword>
<evidence type="ECO:0000256" key="10">
    <source>
        <dbReference type="ARBA" id="ARBA00022475"/>
    </source>
</evidence>
<evidence type="ECO:0000256" key="9">
    <source>
        <dbReference type="ARBA" id="ARBA00022427"/>
    </source>
</evidence>
<dbReference type="Gene3D" id="3.30.200.20">
    <property type="entry name" value="Phosphorylase Kinase, domain 1"/>
    <property type="match status" value="1"/>
</dbReference>
<dbReference type="PANTHER" id="PTHR23255">
    <property type="entry name" value="TRANSFORMING GROWTH FACTOR-BETA RECEPTOR TYPE I AND II"/>
    <property type="match status" value="1"/>
</dbReference>
<reference evidence="39" key="1">
    <citation type="submission" date="2025-08" db="UniProtKB">
        <authorList>
            <consortium name="Ensembl"/>
        </authorList>
    </citation>
    <scope>IDENTIFICATION</scope>
</reference>
<accession>A0A8C9LAV0</accession>
<keyword evidence="40" id="KW-1185">Reference proteome</keyword>
<evidence type="ECO:0000256" key="26">
    <source>
        <dbReference type="ARBA" id="ARBA00022949"/>
    </source>
</evidence>
<evidence type="ECO:0000256" key="28">
    <source>
        <dbReference type="ARBA" id="ARBA00023136"/>
    </source>
</evidence>
<name>A0A8C9LAV0_PAVCR</name>
<keyword evidence="12" id="KW-0723">Serine/threonine-protein kinase</keyword>
<evidence type="ECO:0000256" key="25">
    <source>
        <dbReference type="ARBA" id="ARBA00022843"/>
    </source>
</evidence>
<dbReference type="GO" id="GO:0005923">
    <property type="term" value="C:bicellular tight junction"/>
    <property type="evidence" value="ECO:0007669"/>
    <property type="project" value="UniProtKB-SubCell"/>
</dbReference>
<evidence type="ECO:0000256" key="33">
    <source>
        <dbReference type="ARBA" id="ARBA00040150"/>
    </source>
</evidence>
<evidence type="ECO:0000256" key="31">
    <source>
        <dbReference type="ARBA" id="ARBA00023180"/>
    </source>
</evidence>
<evidence type="ECO:0000256" key="13">
    <source>
        <dbReference type="ARBA" id="ARBA00022553"/>
    </source>
</evidence>
<dbReference type="GO" id="GO:0005025">
    <property type="term" value="F:transforming growth factor beta receptor activity, type I"/>
    <property type="evidence" value="ECO:0007669"/>
    <property type="project" value="TreeGrafter"/>
</dbReference>
<dbReference type="GO" id="GO:0046332">
    <property type="term" value="F:SMAD binding"/>
    <property type="evidence" value="ECO:0007669"/>
    <property type="project" value="TreeGrafter"/>
</dbReference>
<keyword evidence="31" id="KW-0325">Glycoprotein</keyword>
<evidence type="ECO:0000313" key="39">
    <source>
        <dbReference type="Ensembl" id="ENSPSTP00000013689.1"/>
    </source>
</evidence>
<evidence type="ECO:0000256" key="22">
    <source>
        <dbReference type="ARBA" id="ARBA00022782"/>
    </source>
</evidence>
<dbReference type="SUPFAM" id="SSF56112">
    <property type="entry name" value="Protein kinase-like (PK-like)"/>
    <property type="match status" value="1"/>
</dbReference>
<evidence type="ECO:0000256" key="29">
    <source>
        <dbReference type="ARBA" id="ARBA00023157"/>
    </source>
</evidence>
<dbReference type="GO" id="GO:0045121">
    <property type="term" value="C:membrane raft"/>
    <property type="evidence" value="ECO:0007669"/>
    <property type="project" value="UniProtKB-SubCell"/>
</dbReference>
<keyword evidence="24" id="KW-0460">Magnesium</keyword>
<dbReference type="SMART" id="SM00467">
    <property type="entry name" value="GS"/>
    <property type="match status" value="1"/>
</dbReference>
<keyword evidence="20 35" id="KW-0547">Nucleotide-binding</keyword>
<dbReference type="GO" id="GO:0005524">
    <property type="term" value="F:ATP binding"/>
    <property type="evidence" value="ECO:0007669"/>
    <property type="project" value="UniProtKB-UniRule"/>
</dbReference>
<evidence type="ECO:0000256" key="21">
    <source>
        <dbReference type="ARBA" id="ARBA00022777"/>
    </source>
</evidence>
<keyword evidence="16 36" id="KW-0812">Transmembrane</keyword>
<dbReference type="Pfam" id="PF08515">
    <property type="entry name" value="TGF_beta_GS"/>
    <property type="match status" value="1"/>
</dbReference>
<comment type="cofactor">
    <cofactor evidence="1">
        <name>Mn(2+)</name>
        <dbReference type="ChEBI" id="CHEBI:29035"/>
    </cofactor>
</comment>
<dbReference type="PANTHER" id="PTHR23255:SF61">
    <property type="entry name" value="TGF-BETA RECEPTOR TYPE-1"/>
    <property type="match status" value="1"/>
</dbReference>
<dbReference type="GO" id="GO:0009986">
    <property type="term" value="C:cell surface"/>
    <property type="evidence" value="ECO:0007669"/>
    <property type="project" value="UniProtKB-SubCell"/>
</dbReference>
<dbReference type="InterPro" id="IPR000719">
    <property type="entry name" value="Prot_kinase_dom"/>
</dbReference>
<evidence type="ECO:0000256" key="30">
    <source>
        <dbReference type="ARBA" id="ARBA00023170"/>
    </source>
</evidence>
<keyword evidence="25" id="KW-0832">Ubl conjugation</keyword>
<evidence type="ECO:0000256" key="7">
    <source>
        <dbReference type="ARBA" id="ARBA00009605"/>
    </source>
</evidence>
<dbReference type="AlphaFoldDB" id="A0A8C9LAV0"/>
<keyword evidence="32" id="KW-0464">Manganese</keyword>
<evidence type="ECO:0000256" key="20">
    <source>
        <dbReference type="ARBA" id="ARBA00022741"/>
    </source>
</evidence>
<dbReference type="InterPro" id="IPR003605">
    <property type="entry name" value="GS_dom"/>
</dbReference>
<evidence type="ECO:0000256" key="18">
    <source>
        <dbReference type="ARBA" id="ARBA00022723"/>
    </source>
</evidence>
<dbReference type="InterPro" id="IPR011009">
    <property type="entry name" value="Kinase-like_dom_sf"/>
</dbReference>
<dbReference type="InterPro" id="IPR000333">
    <property type="entry name" value="TGFB_receptor"/>
</dbReference>
<comment type="cofactor">
    <cofactor evidence="2">
        <name>Mg(2+)</name>
        <dbReference type="ChEBI" id="CHEBI:18420"/>
    </cofactor>
</comment>
<dbReference type="GO" id="GO:0007179">
    <property type="term" value="P:transforming growth factor beta receptor signaling pathway"/>
    <property type="evidence" value="ECO:0007669"/>
    <property type="project" value="TreeGrafter"/>
</dbReference>
<evidence type="ECO:0000256" key="27">
    <source>
        <dbReference type="ARBA" id="ARBA00022989"/>
    </source>
</evidence>
<dbReference type="Pfam" id="PF01064">
    <property type="entry name" value="Activin_recp"/>
    <property type="match status" value="1"/>
</dbReference>
<dbReference type="PROSITE" id="PS51256">
    <property type="entry name" value="GS"/>
    <property type="match status" value="1"/>
</dbReference>
<evidence type="ECO:0000313" key="40">
    <source>
        <dbReference type="Proteomes" id="UP000694428"/>
    </source>
</evidence>
<dbReference type="FunFam" id="2.10.60.10:FF:000005">
    <property type="entry name" value="Receptor protein serine/threonine kinase"/>
    <property type="match status" value="1"/>
</dbReference>
<evidence type="ECO:0000256" key="32">
    <source>
        <dbReference type="ARBA" id="ARBA00023211"/>
    </source>
</evidence>
<dbReference type="Proteomes" id="UP000694428">
    <property type="component" value="Unplaced"/>
</dbReference>
<keyword evidence="15" id="KW-0808">Transferase</keyword>
<keyword evidence="14" id="KW-0341">Growth regulation</keyword>
<keyword evidence="10" id="KW-1003">Cell membrane</keyword>
<evidence type="ECO:0000256" key="5">
    <source>
        <dbReference type="ARBA" id="ARBA00004285"/>
    </source>
</evidence>
<feature type="domain" description="Protein kinase" evidence="37">
    <location>
        <begin position="209"/>
        <end position="333"/>
    </location>
</feature>
<feature type="domain" description="GS" evidence="38">
    <location>
        <begin position="179"/>
        <end position="208"/>
    </location>
</feature>
<feature type="binding site" evidence="35">
    <location>
        <position position="236"/>
    </location>
    <ligand>
        <name>ATP</name>
        <dbReference type="ChEBI" id="CHEBI:30616"/>
    </ligand>
</feature>
<dbReference type="GO" id="GO:0005886">
    <property type="term" value="C:plasma membrane"/>
    <property type="evidence" value="ECO:0007669"/>
    <property type="project" value="UniProtKB-SubCell"/>
</dbReference>
<evidence type="ECO:0000256" key="23">
    <source>
        <dbReference type="ARBA" id="ARBA00022840"/>
    </source>
</evidence>
<keyword evidence="21" id="KW-0418">Kinase</keyword>
<comment type="similarity">
    <text evidence="7">Belongs to the protein kinase superfamily. TKL Ser/Thr protein kinase family. TGFB receptor subfamily.</text>
</comment>
<dbReference type="SUPFAM" id="SSF57302">
    <property type="entry name" value="Snake toxin-like"/>
    <property type="match status" value="1"/>
</dbReference>
<dbReference type="CDD" id="cd23537">
    <property type="entry name" value="TFP_LU_ECD_ALK5"/>
    <property type="match status" value="1"/>
</dbReference>
<dbReference type="GO" id="GO:0046872">
    <property type="term" value="F:metal ion binding"/>
    <property type="evidence" value="ECO:0007669"/>
    <property type="project" value="UniProtKB-KW"/>
</dbReference>
<comment type="subcellular location">
    <subcellularLocation>
        <location evidence="6">Cell junction</location>
        <location evidence="6">Tight junction</location>
    </subcellularLocation>
    <subcellularLocation>
        <location evidence="4">Cell membrane</location>
        <topology evidence="4">Single-pass type I membrane protein</topology>
    </subcellularLocation>
    <subcellularLocation>
        <location evidence="3">Cell surface</location>
    </subcellularLocation>
    <subcellularLocation>
        <location evidence="5">Membrane raft</location>
    </subcellularLocation>
</comment>
<dbReference type="Pfam" id="PF07714">
    <property type="entry name" value="PK_Tyr_Ser-Thr"/>
    <property type="match status" value="1"/>
</dbReference>
<evidence type="ECO:0000259" key="38">
    <source>
        <dbReference type="PROSITE" id="PS51256"/>
    </source>
</evidence>
<dbReference type="GO" id="GO:0007507">
    <property type="term" value="P:heart development"/>
    <property type="evidence" value="ECO:0007669"/>
    <property type="project" value="TreeGrafter"/>
</dbReference>
<dbReference type="PROSITE" id="PS50011">
    <property type="entry name" value="PROTEIN_KINASE_DOM"/>
    <property type="match status" value="1"/>
</dbReference>
<keyword evidence="28 36" id="KW-0472">Membrane</keyword>
<feature type="transmembrane region" description="Helical" evidence="36">
    <location>
        <begin position="130"/>
        <end position="152"/>
    </location>
</feature>
<dbReference type="GO" id="GO:0043235">
    <property type="term" value="C:receptor complex"/>
    <property type="evidence" value="ECO:0007669"/>
    <property type="project" value="TreeGrafter"/>
</dbReference>
<evidence type="ECO:0000256" key="2">
    <source>
        <dbReference type="ARBA" id="ARBA00001946"/>
    </source>
</evidence>
<evidence type="ECO:0000256" key="4">
    <source>
        <dbReference type="ARBA" id="ARBA00004251"/>
    </source>
</evidence>
<keyword evidence="23 35" id="KW-0067">ATP-binding</keyword>
<organism evidence="39 40">
    <name type="scientific">Pavo cristatus</name>
    <name type="common">Indian peafowl</name>
    <name type="synonym">Blue peafowl</name>
    <dbReference type="NCBI Taxonomy" id="9049"/>
    <lineage>
        <taxon>Eukaryota</taxon>
        <taxon>Metazoa</taxon>
        <taxon>Chordata</taxon>
        <taxon>Craniata</taxon>
        <taxon>Vertebrata</taxon>
        <taxon>Euteleostomi</taxon>
        <taxon>Archelosauria</taxon>
        <taxon>Archosauria</taxon>
        <taxon>Dinosauria</taxon>
        <taxon>Saurischia</taxon>
        <taxon>Theropoda</taxon>
        <taxon>Coelurosauria</taxon>
        <taxon>Aves</taxon>
        <taxon>Neognathae</taxon>
        <taxon>Galloanserae</taxon>
        <taxon>Galliformes</taxon>
        <taxon>Phasianidae</taxon>
        <taxon>Phasianinae</taxon>
        <taxon>Pavo</taxon>
    </lineage>
</organism>
<evidence type="ECO:0000256" key="8">
    <source>
        <dbReference type="ARBA" id="ARBA00012401"/>
    </source>
</evidence>
<keyword evidence="22" id="KW-0221">Differentiation</keyword>
<evidence type="ECO:0000256" key="19">
    <source>
        <dbReference type="ARBA" id="ARBA00022729"/>
    </source>
</evidence>
<dbReference type="InterPro" id="IPR000472">
    <property type="entry name" value="Activin_recp"/>
</dbReference>
<keyword evidence="17" id="KW-0053">Apoptosis</keyword>
<evidence type="ECO:0000256" key="36">
    <source>
        <dbReference type="SAM" id="Phobius"/>
    </source>
</evidence>
<evidence type="ECO:0000256" key="6">
    <source>
        <dbReference type="ARBA" id="ARBA00004435"/>
    </source>
</evidence>
<dbReference type="GO" id="GO:0006915">
    <property type="term" value="P:apoptotic process"/>
    <property type="evidence" value="ECO:0007669"/>
    <property type="project" value="UniProtKB-KW"/>
</dbReference>
<dbReference type="EC" id="2.7.11.30" evidence="8"/>
<keyword evidence="26" id="KW-0965">Cell junction</keyword>
<dbReference type="InterPro" id="IPR017441">
    <property type="entry name" value="Protein_kinase_ATP_BS"/>
</dbReference>
<evidence type="ECO:0000259" key="37">
    <source>
        <dbReference type="PROSITE" id="PS50011"/>
    </source>
</evidence>
<evidence type="ECO:0000256" key="16">
    <source>
        <dbReference type="ARBA" id="ARBA00022692"/>
    </source>
</evidence>
<evidence type="ECO:0000256" key="14">
    <source>
        <dbReference type="ARBA" id="ARBA00022604"/>
    </source>
</evidence>
<evidence type="ECO:0000256" key="15">
    <source>
        <dbReference type="ARBA" id="ARBA00022679"/>
    </source>
</evidence>
<evidence type="ECO:0000256" key="24">
    <source>
        <dbReference type="ARBA" id="ARBA00022842"/>
    </source>
</evidence>
<dbReference type="PROSITE" id="PS00107">
    <property type="entry name" value="PROTEIN_KINASE_ATP"/>
    <property type="match status" value="1"/>
</dbReference>
<keyword evidence="29" id="KW-1015">Disulfide bond</keyword>
<keyword evidence="11" id="KW-1017">Isopeptide bond</keyword>
<keyword evidence="27 36" id="KW-1133">Transmembrane helix</keyword>
<keyword evidence="19" id="KW-0732">Signal</keyword>
<evidence type="ECO:0000256" key="3">
    <source>
        <dbReference type="ARBA" id="ARBA00004241"/>
    </source>
</evidence>
<dbReference type="Gene3D" id="2.10.60.10">
    <property type="entry name" value="CD59"/>
    <property type="match status" value="1"/>
</dbReference>
<dbReference type="Ensembl" id="ENSPSTT00000014355.1">
    <property type="protein sequence ID" value="ENSPSTP00000013689.1"/>
    <property type="gene ID" value="ENSPSTG00000009672.1"/>
</dbReference>